<dbReference type="PANTHER" id="PTHR22730">
    <property type="entry name" value="PROMININ PROM PROTEIN"/>
    <property type="match status" value="1"/>
</dbReference>
<feature type="transmembrane region" description="Helical" evidence="7">
    <location>
        <begin position="434"/>
        <end position="461"/>
    </location>
</feature>
<evidence type="ECO:0000313" key="9">
    <source>
        <dbReference type="EMBL" id="CAK6433283.1"/>
    </source>
</evidence>
<organism evidence="9 10">
    <name type="scientific">Pipistrellus nathusii</name>
    <name type="common">Nathusius' pipistrelle</name>
    <dbReference type="NCBI Taxonomy" id="59473"/>
    <lineage>
        <taxon>Eukaryota</taxon>
        <taxon>Metazoa</taxon>
        <taxon>Chordata</taxon>
        <taxon>Craniata</taxon>
        <taxon>Vertebrata</taxon>
        <taxon>Euteleostomi</taxon>
        <taxon>Mammalia</taxon>
        <taxon>Eutheria</taxon>
        <taxon>Laurasiatheria</taxon>
        <taxon>Chiroptera</taxon>
        <taxon>Yangochiroptera</taxon>
        <taxon>Vespertilionidae</taxon>
        <taxon>Pipistrellus</taxon>
    </lineage>
</organism>
<keyword evidence="8" id="KW-0732">Signal</keyword>
<name>A0ABN9Z6W8_PIPNA</name>
<keyword evidence="10" id="KW-1185">Reference proteome</keyword>
<dbReference type="Pfam" id="PF05478">
    <property type="entry name" value="Prominin"/>
    <property type="match status" value="1"/>
</dbReference>
<evidence type="ECO:0000256" key="7">
    <source>
        <dbReference type="SAM" id="Phobius"/>
    </source>
</evidence>
<feature type="signal peptide" evidence="8">
    <location>
        <begin position="1"/>
        <end position="19"/>
    </location>
</feature>
<reference evidence="9" key="1">
    <citation type="submission" date="2023-12" db="EMBL/GenBank/DDBJ databases">
        <authorList>
            <person name="Brown T."/>
        </authorList>
    </citation>
    <scope>NUCLEOTIDE SEQUENCE</scope>
</reference>
<feature type="transmembrane region" description="Helical" evidence="7">
    <location>
        <begin position="158"/>
        <end position="179"/>
    </location>
</feature>
<evidence type="ECO:0000256" key="1">
    <source>
        <dbReference type="ARBA" id="ARBA00004475"/>
    </source>
</evidence>
<accession>A0ABN9Z6W8</accession>
<evidence type="ECO:0000256" key="6">
    <source>
        <dbReference type="ARBA" id="ARBA00023180"/>
    </source>
</evidence>
<protein>
    <recommendedName>
        <fullName evidence="11">Prominin-1</fullName>
    </recommendedName>
</protein>
<feature type="chain" id="PRO_5047160370" description="Prominin-1" evidence="8">
    <location>
        <begin position="20"/>
        <end position="831"/>
    </location>
</feature>
<feature type="transmembrane region" description="Helical" evidence="7">
    <location>
        <begin position="794"/>
        <end position="814"/>
    </location>
</feature>
<evidence type="ECO:0000313" key="10">
    <source>
        <dbReference type="Proteomes" id="UP001314169"/>
    </source>
</evidence>
<proteinExistence type="inferred from homology"/>
<dbReference type="PANTHER" id="PTHR22730:SF3">
    <property type="entry name" value="PROMININ-1"/>
    <property type="match status" value="1"/>
</dbReference>
<keyword evidence="3 7" id="KW-0812">Transmembrane</keyword>
<evidence type="ECO:0000256" key="5">
    <source>
        <dbReference type="ARBA" id="ARBA00023136"/>
    </source>
</evidence>
<evidence type="ECO:0000256" key="3">
    <source>
        <dbReference type="ARBA" id="ARBA00022692"/>
    </source>
</evidence>
<feature type="transmembrane region" description="Helical" evidence="7">
    <location>
        <begin position="108"/>
        <end position="137"/>
    </location>
</feature>
<feature type="transmembrane region" description="Helical" evidence="7">
    <location>
        <begin position="482"/>
        <end position="508"/>
    </location>
</feature>
<sequence>MTLTLGILLLLGLCQSTISEDSLFPVGHFDDSLTFQLPMQEYETKDFFPPDSFNSLFRMVNYFIQVVQPNAFPKDIIRKLVQKKFELSMDYGKPESVVLTLQVIQYELGILLCALLGLLFAILMPLAGLCFGLCRCNRKCGGEMHQRQKRNEAFMRKYYALSLLVLCLLMSIGVIYGFVANNYFTTHTKKTYSLADSNFRDLRTFLNQTEPQLNYVLAQFTTTKKRAFSDLDNIKTLLGGNIQEQLRPHALLVLDDIKAMAKEIQETSVLLLHMEQVLWELKNGMEGIYKNLYQVKSNVEQSLKDPMCNLSSVSAKCNSIRMTLGQLDSNINLDLLPLLSPEIDRINVVLQTNLSSLLKMGYTSINNIPERVQNQTKDIRVALRRTLNDIGLNIVTIKQKVPIQEKLSVLWNHIDNLESIIYSKIPRVEKYESYRWLSCLIACFFLVLIIIFYFLGMLCGIVGYHPNATPITRGCVSNTGGIFLMVGVGVSFFVSWILMLFVTLTFVIGANVKELVCEPYQNMELFQIVDTPYLINENWKYYLSGLILNKPDISLSFEQVYRDCKDNEGFYTALQLEHIYNVSERLNIEEHIRHLNAEFKKIKLNLDIVLLSKEGRKNLLDFSDSGVEQINYDNYLAETAKLVTKVDLLTYATDLTAQTNKLPPGELKSSLEFNANKLRTIHLTQVLPLEPELRELHMNFQKLQQKTNGLKVKVTKIVDSLDSTQQFITNNLPSIIMQESKVFSAIIISYFEHYLYWAKTSVTRNIAACKPLATALDSVVDIFLCKFITEPMNLLWFGIGKATILLLPAIIIAVKLAKYYRRMDSEDIYQE</sequence>
<dbReference type="EMBL" id="OY882858">
    <property type="protein sequence ID" value="CAK6433283.1"/>
    <property type="molecule type" value="Genomic_DNA"/>
</dbReference>
<comment type="subcellular location">
    <subcellularLocation>
        <location evidence="1">Cell projection</location>
        <location evidence="1">Microvillus membrane</location>
        <topology evidence="1">Multi-pass membrane protein</topology>
    </subcellularLocation>
</comment>
<gene>
    <name evidence="9" type="ORF">MPIPNATIZW_LOCUS1589</name>
</gene>
<evidence type="ECO:0000256" key="8">
    <source>
        <dbReference type="SAM" id="SignalP"/>
    </source>
</evidence>
<evidence type="ECO:0008006" key="11">
    <source>
        <dbReference type="Google" id="ProtNLM"/>
    </source>
</evidence>
<comment type="similarity">
    <text evidence="2">Belongs to the prominin family.</text>
</comment>
<keyword evidence="4 7" id="KW-1133">Transmembrane helix</keyword>
<keyword evidence="6" id="KW-0325">Glycoprotein</keyword>
<dbReference type="Proteomes" id="UP001314169">
    <property type="component" value="Chromosome 1"/>
</dbReference>
<keyword evidence="5 7" id="KW-0472">Membrane</keyword>
<evidence type="ECO:0000256" key="2">
    <source>
        <dbReference type="ARBA" id="ARBA00006058"/>
    </source>
</evidence>
<dbReference type="InterPro" id="IPR008795">
    <property type="entry name" value="Prominin"/>
</dbReference>
<evidence type="ECO:0000256" key="4">
    <source>
        <dbReference type="ARBA" id="ARBA00022989"/>
    </source>
</evidence>